<keyword evidence="1" id="KW-0732">Signal</keyword>
<sequence>MKKIFILLLLLHTANTSANKLHLDDLNLVGRSNFSVWFWDIYDIELKTPSGTYEEGKRPLSLELTYKRVISNVELVDETLTQLKRFNISEEQKKNWAKQLLKIWPSVKPNDTITVYIDNEKITYFYFNGQFIGKINEAGFSDTFPSIWLSLNGPYPTMTKKLIGSTY</sequence>
<dbReference type="EMBL" id="ASHL01000001">
    <property type="protein sequence ID" value="EPD14167.1"/>
    <property type="molecule type" value="Genomic_DNA"/>
</dbReference>
<evidence type="ECO:0000259" key="2">
    <source>
        <dbReference type="Pfam" id="PF16036"/>
    </source>
</evidence>
<evidence type="ECO:0000313" key="3">
    <source>
        <dbReference type="EMBL" id="EPD14167.1"/>
    </source>
</evidence>
<protein>
    <recommendedName>
        <fullName evidence="2">Chalcone isomerase domain-containing protein</fullName>
    </recommendedName>
</protein>
<feature type="signal peptide" evidence="1">
    <location>
        <begin position="1"/>
        <end position="18"/>
    </location>
</feature>
<dbReference type="Proteomes" id="UP000015462">
    <property type="component" value="Unassembled WGS sequence"/>
</dbReference>
<dbReference type="RefSeq" id="WP_015005461.1">
    <property type="nucleotide sequence ID" value="NZ_KE646805.1"/>
</dbReference>
<dbReference type="Pfam" id="PF16036">
    <property type="entry name" value="Chalcone_3"/>
    <property type="match status" value="1"/>
</dbReference>
<reference evidence="3 4" key="1">
    <citation type="journal article" date="2013" name="Genome Announc.">
        <title>Genome Sequence of the Pyrene- and Fluoranthene-Degrading Bacterium Cycloclasticus sp. Strain PY97M.</title>
        <authorList>
            <person name="Cui Z."/>
            <person name="Xu G."/>
            <person name="Li Q."/>
            <person name="Gao W."/>
            <person name="Zheng L."/>
        </authorList>
    </citation>
    <scope>NUCLEOTIDE SEQUENCE [LARGE SCALE GENOMIC DNA]</scope>
    <source>
        <strain evidence="3 4">PY97M</strain>
    </source>
</reference>
<dbReference type="InterPro" id="IPR016087">
    <property type="entry name" value="Chalcone_isomerase"/>
</dbReference>
<keyword evidence="4" id="KW-1185">Reference proteome</keyword>
<proteinExistence type="predicted"/>
<comment type="caution">
    <text evidence="3">The sequence shown here is derived from an EMBL/GenBank/DDBJ whole genome shotgun (WGS) entry which is preliminary data.</text>
</comment>
<dbReference type="AlphaFoldDB" id="A0AB33Z5M8"/>
<gene>
    <name evidence="3" type="ORF">L196_01670</name>
</gene>
<evidence type="ECO:0000256" key="1">
    <source>
        <dbReference type="SAM" id="SignalP"/>
    </source>
</evidence>
<feature type="domain" description="Chalcone isomerase" evidence="2">
    <location>
        <begin position="53"/>
        <end position="151"/>
    </location>
</feature>
<feature type="chain" id="PRO_5044191571" description="Chalcone isomerase domain-containing protein" evidence="1">
    <location>
        <begin position="19"/>
        <end position="167"/>
    </location>
</feature>
<organism evidence="3 4">
    <name type="scientific">Cycloclasticus pugetii</name>
    <dbReference type="NCBI Taxonomy" id="34068"/>
    <lineage>
        <taxon>Bacteria</taxon>
        <taxon>Pseudomonadati</taxon>
        <taxon>Pseudomonadota</taxon>
        <taxon>Gammaproteobacteria</taxon>
        <taxon>Thiotrichales</taxon>
        <taxon>Piscirickettsiaceae</taxon>
        <taxon>Cycloclasticus</taxon>
    </lineage>
</organism>
<accession>A0AB33Z5M8</accession>
<evidence type="ECO:0000313" key="4">
    <source>
        <dbReference type="Proteomes" id="UP000015462"/>
    </source>
</evidence>
<name>A0AB33Z5M8_9GAMM</name>